<keyword evidence="2" id="KW-1185">Reference proteome</keyword>
<dbReference type="EMBL" id="SNTZ01000003">
    <property type="protein sequence ID" value="THV59750.1"/>
    <property type="molecule type" value="Genomic_DNA"/>
</dbReference>
<dbReference type="Proteomes" id="UP000310406">
    <property type="component" value="Unassembled WGS sequence"/>
</dbReference>
<dbReference type="RefSeq" id="WP_136566267.1">
    <property type="nucleotide sequence ID" value="NZ_SNTZ01000003.1"/>
</dbReference>
<accession>A0A4S8RNQ2</accession>
<protein>
    <submittedName>
        <fullName evidence="1">Deoxyribose-phosphate aldolase</fullName>
    </submittedName>
</protein>
<dbReference type="AlphaFoldDB" id="A0A4S8RNQ2"/>
<sequence>MNRYFTFLILLSFLACKETAKETLSVQEIVDKSIADSGGVLYKNHDTSFIFRDKKYSASKEDGKKVFVRIFNLDSVTVKDIKKGNSFQRFFNDSLVEVPDSMAIKYANSINSVHYFARLPYGLNDKAVNKELLGEETIKGKEYYKVKVTFDQEGGGDDFDDTYVYWFDKESFKPDYLAYDFHVNGGGQRFRRAYNERYVNGIRFVDYENYKPQKEDSGILEIGKRFNNGELELLSKIELTDIAVEKH</sequence>
<evidence type="ECO:0000313" key="1">
    <source>
        <dbReference type="EMBL" id="THV59750.1"/>
    </source>
</evidence>
<evidence type="ECO:0000313" key="2">
    <source>
        <dbReference type="Proteomes" id="UP000310406"/>
    </source>
</evidence>
<reference evidence="1 2" key="1">
    <citation type="submission" date="2019-03" db="EMBL/GenBank/DDBJ databases">
        <title>Muricauda SCR12 sp.nov, a marine bacterium isolated from Pacific Ocean:the Okinawa trough.</title>
        <authorList>
            <person name="Liu L."/>
        </authorList>
    </citation>
    <scope>NUCLEOTIDE SEQUENCE [LARGE SCALE GENOMIC DNA]</scope>
    <source>
        <strain evidence="1 2">SCR12</strain>
    </source>
</reference>
<dbReference type="InterPro" id="IPR045444">
    <property type="entry name" value="DUF6503"/>
</dbReference>
<dbReference type="OrthoDB" id="982433at2"/>
<comment type="caution">
    <text evidence="1">The sequence shown here is derived from an EMBL/GenBank/DDBJ whole genome shotgun (WGS) entry which is preliminary data.</text>
</comment>
<gene>
    <name evidence="1" type="ORF">EZV76_09315</name>
</gene>
<dbReference type="Pfam" id="PF20113">
    <property type="entry name" value="DUF6503"/>
    <property type="match status" value="1"/>
</dbReference>
<organism evidence="1 2">
    <name type="scientific">Flagellimonas alvinocaridis</name>
    <dbReference type="NCBI Taxonomy" id="2530200"/>
    <lineage>
        <taxon>Bacteria</taxon>
        <taxon>Pseudomonadati</taxon>
        <taxon>Bacteroidota</taxon>
        <taxon>Flavobacteriia</taxon>
        <taxon>Flavobacteriales</taxon>
        <taxon>Flavobacteriaceae</taxon>
        <taxon>Flagellimonas</taxon>
    </lineage>
</organism>
<name>A0A4S8RNQ2_9FLAO</name>
<proteinExistence type="predicted"/>
<dbReference type="PROSITE" id="PS51257">
    <property type="entry name" value="PROKAR_LIPOPROTEIN"/>
    <property type="match status" value="1"/>
</dbReference>